<dbReference type="GO" id="GO:0015976">
    <property type="term" value="P:carbon utilization"/>
    <property type="evidence" value="ECO:0007669"/>
    <property type="project" value="InterPro"/>
</dbReference>
<evidence type="ECO:0000313" key="10">
    <source>
        <dbReference type="Proteomes" id="UP000552644"/>
    </source>
</evidence>
<dbReference type="GO" id="GO:0004089">
    <property type="term" value="F:carbonate dehydratase activity"/>
    <property type="evidence" value="ECO:0007669"/>
    <property type="project" value="UniProtKB-EC"/>
</dbReference>
<evidence type="ECO:0000256" key="7">
    <source>
        <dbReference type="ARBA" id="ARBA00048348"/>
    </source>
</evidence>
<comment type="function">
    <text evidence="6">Catalyzes the reversible hydration of carbon dioxide to form bicarbonate.</text>
</comment>
<evidence type="ECO:0000256" key="2">
    <source>
        <dbReference type="ARBA" id="ARBA00012925"/>
    </source>
</evidence>
<dbReference type="SUPFAM" id="SSF53056">
    <property type="entry name" value="beta-carbonic anhydrase, cab"/>
    <property type="match status" value="1"/>
</dbReference>
<organism evidence="9 10">
    <name type="scientific">Streptosporangium saharense</name>
    <dbReference type="NCBI Taxonomy" id="1706840"/>
    <lineage>
        <taxon>Bacteria</taxon>
        <taxon>Bacillati</taxon>
        <taxon>Actinomycetota</taxon>
        <taxon>Actinomycetes</taxon>
        <taxon>Streptosporangiales</taxon>
        <taxon>Streptosporangiaceae</taxon>
        <taxon>Streptosporangium</taxon>
    </lineage>
</organism>
<dbReference type="EC" id="4.2.1.1" evidence="2"/>
<sequence length="194" mass="20914">MHAFIEHARSFPARAAGSGERLDRHAAGQAPLALFITCSDSRVVPALITGARPGELFELRTAGGIVPRYDLDRPSGEVATIEFAIETLGIGDVVVCGHSHCAAVGAVVRRDDLAAVPAMGGWLAHAADSLGDERTDLGSATKQHILAQLDRLHAYPSVRRRIEEGDVRLHGWFYEVHTGMVFAHRPGHDTFLPL</sequence>
<dbReference type="Proteomes" id="UP000552644">
    <property type="component" value="Unassembled WGS sequence"/>
</dbReference>
<comment type="cofactor">
    <cofactor evidence="8">
        <name>Zn(2+)</name>
        <dbReference type="ChEBI" id="CHEBI:29105"/>
    </cofactor>
    <text evidence="8">Binds 1 zinc ion per subunit.</text>
</comment>
<name>A0A7W7QL72_9ACTN</name>
<dbReference type="PANTHER" id="PTHR11002:SF76">
    <property type="entry name" value="CARBONIC ANHYDRASE"/>
    <property type="match status" value="1"/>
</dbReference>
<dbReference type="PROSITE" id="PS00704">
    <property type="entry name" value="PROK_CO2_ANHYDRASE_1"/>
    <property type="match status" value="1"/>
</dbReference>
<dbReference type="Pfam" id="PF00484">
    <property type="entry name" value="Pro_CA"/>
    <property type="match status" value="1"/>
</dbReference>
<feature type="binding site" evidence="8">
    <location>
        <position position="98"/>
    </location>
    <ligand>
        <name>Zn(2+)</name>
        <dbReference type="ChEBI" id="CHEBI:29105"/>
    </ligand>
</feature>
<dbReference type="SMART" id="SM00947">
    <property type="entry name" value="Pro_CA"/>
    <property type="match status" value="1"/>
</dbReference>
<evidence type="ECO:0000256" key="3">
    <source>
        <dbReference type="ARBA" id="ARBA00022723"/>
    </source>
</evidence>
<keyword evidence="4 8" id="KW-0862">Zinc</keyword>
<evidence type="ECO:0000313" key="9">
    <source>
        <dbReference type="EMBL" id="MBB4915622.1"/>
    </source>
</evidence>
<evidence type="ECO:0000256" key="4">
    <source>
        <dbReference type="ARBA" id="ARBA00022833"/>
    </source>
</evidence>
<protein>
    <recommendedName>
        <fullName evidence="2">carbonic anhydrase</fullName>
        <ecNumber evidence="2">4.2.1.1</ecNumber>
    </recommendedName>
</protein>
<evidence type="ECO:0000256" key="1">
    <source>
        <dbReference type="ARBA" id="ARBA00006217"/>
    </source>
</evidence>
<reference evidence="9 10" key="1">
    <citation type="submission" date="2020-08" db="EMBL/GenBank/DDBJ databases">
        <title>Genomic Encyclopedia of Type Strains, Phase III (KMG-III): the genomes of soil and plant-associated and newly described type strains.</title>
        <authorList>
            <person name="Whitman W."/>
        </authorList>
    </citation>
    <scope>NUCLEOTIDE SEQUENCE [LARGE SCALE GENOMIC DNA]</scope>
    <source>
        <strain evidence="9 10">CECT 8840</strain>
    </source>
</reference>
<dbReference type="RefSeq" id="WP_184714262.1">
    <property type="nucleotide sequence ID" value="NZ_JACHJP010000002.1"/>
</dbReference>
<dbReference type="InterPro" id="IPR015892">
    <property type="entry name" value="Carbonic_anhydrase_CS"/>
</dbReference>
<keyword evidence="3 8" id="KW-0479">Metal-binding</keyword>
<comment type="similarity">
    <text evidence="1">Belongs to the beta-class carbonic anhydrase family.</text>
</comment>
<feature type="binding site" evidence="8">
    <location>
        <position position="40"/>
    </location>
    <ligand>
        <name>Zn(2+)</name>
        <dbReference type="ChEBI" id="CHEBI:29105"/>
    </ligand>
</feature>
<feature type="binding site" evidence="8">
    <location>
        <position position="101"/>
    </location>
    <ligand>
        <name>Zn(2+)</name>
        <dbReference type="ChEBI" id="CHEBI:29105"/>
    </ligand>
</feature>
<feature type="binding site" evidence="8">
    <location>
        <position position="38"/>
    </location>
    <ligand>
        <name>Zn(2+)</name>
        <dbReference type="ChEBI" id="CHEBI:29105"/>
    </ligand>
</feature>
<keyword evidence="10" id="KW-1185">Reference proteome</keyword>
<dbReference type="Gene3D" id="3.40.1050.10">
    <property type="entry name" value="Carbonic anhydrase"/>
    <property type="match status" value="1"/>
</dbReference>
<dbReference type="EMBL" id="JACHJP010000002">
    <property type="protein sequence ID" value="MBB4915622.1"/>
    <property type="molecule type" value="Genomic_DNA"/>
</dbReference>
<dbReference type="AlphaFoldDB" id="A0A7W7QL72"/>
<accession>A0A7W7QL72</accession>
<dbReference type="InterPro" id="IPR001765">
    <property type="entry name" value="Carbonic_anhydrase"/>
</dbReference>
<dbReference type="GO" id="GO:0008270">
    <property type="term" value="F:zinc ion binding"/>
    <property type="evidence" value="ECO:0007669"/>
    <property type="project" value="InterPro"/>
</dbReference>
<gene>
    <name evidence="9" type="ORF">FHS44_002707</name>
</gene>
<evidence type="ECO:0000256" key="8">
    <source>
        <dbReference type="PIRSR" id="PIRSR601765-1"/>
    </source>
</evidence>
<comment type="catalytic activity">
    <reaction evidence="7">
        <text>hydrogencarbonate + H(+) = CO2 + H2O</text>
        <dbReference type="Rhea" id="RHEA:10748"/>
        <dbReference type="ChEBI" id="CHEBI:15377"/>
        <dbReference type="ChEBI" id="CHEBI:15378"/>
        <dbReference type="ChEBI" id="CHEBI:16526"/>
        <dbReference type="ChEBI" id="CHEBI:17544"/>
        <dbReference type="EC" id="4.2.1.1"/>
    </reaction>
</comment>
<dbReference type="InterPro" id="IPR036874">
    <property type="entry name" value="Carbonic_anhydrase_sf"/>
</dbReference>
<proteinExistence type="inferred from homology"/>
<dbReference type="PANTHER" id="PTHR11002">
    <property type="entry name" value="CARBONIC ANHYDRASE"/>
    <property type="match status" value="1"/>
</dbReference>
<comment type="caution">
    <text evidence="9">The sequence shown here is derived from an EMBL/GenBank/DDBJ whole genome shotgun (WGS) entry which is preliminary data.</text>
</comment>
<evidence type="ECO:0000256" key="6">
    <source>
        <dbReference type="ARBA" id="ARBA00024993"/>
    </source>
</evidence>
<evidence type="ECO:0000256" key="5">
    <source>
        <dbReference type="ARBA" id="ARBA00023239"/>
    </source>
</evidence>
<keyword evidence="5 9" id="KW-0456">Lyase</keyword>